<reference evidence="1" key="1">
    <citation type="submission" date="2018-05" db="EMBL/GenBank/DDBJ databases">
        <authorList>
            <person name="Lanie J.A."/>
            <person name="Ng W.-L."/>
            <person name="Kazmierczak K.M."/>
            <person name="Andrzejewski T.M."/>
            <person name="Davidsen T.M."/>
            <person name="Wayne K.J."/>
            <person name="Tettelin H."/>
            <person name="Glass J.I."/>
            <person name="Rusch D."/>
            <person name="Podicherti R."/>
            <person name="Tsui H.-C.T."/>
            <person name="Winkler M.E."/>
        </authorList>
    </citation>
    <scope>NUCLEOTIDE SEQUENCE</scope>
</reference>
<sequence>MRSCLLLIIFSFSFGKIEFVPHNLLIGDKGIL</sequence>
<evidence type="ECO:0000313" key="1">
    <source>
        <dbReference type="EMBL" id="SVC04769.1"/>
    </source>
</evidence>
<gene>
    <name evidence="1" type="ORF">METZ01_LOCUS257623</name>
</gene>
<name>A0A382IZG5_9ZZZZ</name>
<dbReference type="AlphaFoldDB" id="A0A382IZG5"/>
<accession>A0A382IZG5</accession>
<organism evidence="1">
    <name type="scientific">marine metagenome</name>
    <dbReference type="NCBI Taxonomy" id="408172"/>
    <lineage>
        <taxon>unclassified sequences</taxon>
        <taxon>metagenomes</taxon>
        <taxon>ecological metagenomes</taxon>
    </lineage>
</organism>
<proteinExistence type="predicted"/>
<feature type="non-terminal residue" evidence="1">
    <location>
        <position position="32"/>
    </location>
</feature>
<protein>
    <submittedName>
        <fullName evidence="1">Uncharacterized protein</fullName>
    </submittedName>
</protein>
<dbReference type="EMBL" id="UINC01070539">
    <property type="protein sequence ID" value="SVC04769.1"/>
    <property type="molecule type" value="Genomic_DNA"/>
</dbReference>